<sequence>MMLSVCQNSDVCLCKSYGNQREKKLIPKTKNHITMIGITDNDETVIAWNSTASDVIYGGQKLQTINSATVAVEADYFIA</sequence>
<proteinExistence type="predicted"/>
<accession>A0ABP0X3I9</accession>
<dbReference type="Proteomes" id="UP001497444">
    <property type="component" value="Chromosome 5"/>
</dbReference>
<dbReference type="SUPFAM" id="SSF51126">
    <property type="entry name" value="Pectin lyase-like"/>
    <property type="match status" value="1"/>
</dbReference>
<reference evidence="1" key="1">
    <citation type="submission" date="2024-02" db="EMBL/GenBank/DDBJ databases">
        <authorList>
            <consortium name="ELIXIR-Norway"/>
            <consortium name="Elixir Norway"/>
        </authorList>
    </citation>
    <scope>NUCLEOTIDE SEQUENCE</scope>
</reference>
<dbReference type="Gene3D" id="2.160.20.10">
    <property type="entry name" value="Single-stranded right-handed beta-helix, Pectin lyase-like"/>
    <property type="match status" value="1"/>
</dbReference>
<dbReference type="InterPro" id="IPR012334">
    <property type="entry name" value="Pectin_lyas_fold"/>
</dbReference>
<evidence type="ECO:0000313" key="2">
    <source>
        <dbReference type="Proteomes" id="UP001497444"/>
    </source>
</evidence>
<name>A0ABP0X3I9_9BRYO</name>
<dbReference type="EMBL" id="OZ020100">
    <property type="protein sequence ID" value="CAK9273667.1"/>
    <property type="molecule type" value="Genomic_DNA"/>
</dbReference>
<gene>
    <name evidence="1" type="ORF">CSSPJE1EN1_LOCUS19145</name>
</gene>
<keyword evidence="2" id="KW-1185">Reference proteome</keyword>
<organism evidence="1 2">
    <name type="scientific">Sphagnum jensenii</name>
    <dbReference type="NCBI Taxonomy" id="128206"/>
    <lineage>
        <taxon>Eukaryota</taxon>
        <taxon>Viridiplantae</taxon>
        <taxon>Streptophyta</taxon>
        <taxon>Embryophyta</taxon>
        <taxon>Bryophyta</taxon>
        <taxon>Sphagnophytina</taxon>
        <taxon>Sphagnopsida</taxon>
        <taxon>Sphagnales</taxon>
        <taxon>Sphagnaceae</taxon>
        <taxon>Sphagnum</taxon>
    </lineage>
</organism>
<protein>
    <submittedName>
        <fullName evidence="1">Uncharacterized protein</fullName>
    </submittedName>
</protein>
<dbReference type="InterPro" id="IPR011050">
    <property type="entry name" value="Pectin_lyase_fold/virulence"/>
</dbReference>
<evidence type="ECO:0000313" key="1">
    <source>
        <dbReference type="EMBL" id="CAK9273667.1"/>
    </source>
</evidence>